<name>A0A286FZR8_9BACT</name>
<keyword evidence="3" id="KW-0731">Sigma factor</keyword>
<reference evidence="9" key="1">
    <citation type="submission" date="2017-09" db="EMBL/GenBank/DDBJ databases">
        <authorList>
            <person name="Varghese N."/>
            <person name="Submissions S."/>
        </authorList>
    </citation>
    <scope>NUCLEOTIDE SEQUENCE [LARGE SCALE GENOMIC DNA]</scope>
    <source>
        <strain evidence="9">DSM 29961</strain>
    </source>
</reference>
<protein>
    <submittedName>
        <fullName evidence="8">RNA polymerase, sigma subunit, ECF family</fullName>
    </submittedName>
</protein>
<evidence type="ECO:0000256" key="3">
    <source>
        <dbReference type="ARBA" id="ARBA00023082"/>
    </source>
</evidence>
<evidence type="ECO:0000256" key="2">
    <source>
        <dbReference type="ARBA" id="ARBA00023015"/>
    </source>
</evidence>
<evidence type="ECO:0000256" key="1">
    <source>
        <dbReference type="ARBA" id="ARBA00010641"/>
    </source>
</evidence>
<dbReference type="InterPro" id="IPR013325">
    <property type="entry name" value="RNA_pol_sigma_r2"/>
</dbReference>
<evidence type="ECO:0000313" key="8">
    <source>
        <dbReference type="EMBL" id="SOD88429.1"/>
    </source>
</evidence>
<feature type="domain" description="RNA polymerase sigma factor 70 region 4 type 2" evidence="7">
    <location>
        <begin position="168"/>
        <end position="206"/>
    </location>
</feature>
<dbReference type="SUPFAM" id="SSF88946">
    <property type="entry name" value="Sigma2 domain of RNA polymerase sigma factors"/>
    <property type="match status" value="1"/>
</dbReference>
<evidence type="ECO:0000259" key="6">
    <source>
        <dbReference type="Pfam" id="PF04542"/>
    </source>
</evidence>
<evidence type="ECO:0000313" key="9">
    <source>
        <dbReference type="Proteomes" id="UP000219452"/>
    </source>
</evidence>
<comment type="similarity">
    <text evidence="1">Belongs to the sigma-70 factor family. ECF subfamily.</text>
</comment>
<keyword evidence="2" id="KW-0805">Transcription regulation</keyword>
<gene>
    <name evidence="8" type="ORF">SAMN06269250_2663</name>
</gene>
<dbReference type="PANTHER" id="PTHR43133">
    <property type="entry name" value="RNA POLYMERASE ECF-TYPE SIGMA FACTO"/>
    <property type="match status" value="1"/>
</dbReference>
<dbReference type="InterPro" id="IPR014284">
    <property type="entry name" value="RNA_pol_sigma-70_dom"/>
</dbReference>
<organism evidence="8 9">
    <name type="scientific">Spirosoma fluviale</name>
    <dbReference type="NCBI Taxonomy" id="1597977"/>
    <lineage>
        <taxon>Bacteria</taxon>
        <taxon>Pseudomonadati</taxon>
        <taxon>Bacteroidota</taxon>
        <taxon>Cytophagia</taxon>
        <taxon>Cytophagales</taxon>
        <taxon>Cytophagaceae</taxon>
        <taxon>Spirosoma</taxon>
    </lineage>
</organism>
<dbReference type="Pfam" id="PF08281">
    <property type="entry name" value="Sigma70_r4_2"/>
    <property type="match status" value="1"/>
</dbReference>
<evidence type="ECO:0000259" key="7">
    <source>
        <dbReference type="Pfam" id="PF08281"/>
    </source>
</evidence>
<evidence type="ECO:0000256" key="5">
    <source>
        <dbReference type="ARBA" id="ARBA00023163"/>
    </source>
</evidence>
<dbReference type="CDD" id="cd06171">
    <property type="entry name" value="Sigma70_r4"/>
    <property type="match status" value="1"/>
</dbReference>
<dbReference type="InterPro" id="IPR007627">
    <property type="entry name" value="RNA_pol_sigma70_r2"/>
</dbReference>
<dbReference type="InterPro" id="IPR013324">
    <property type="entry name" value="RNA_pol_sigma_r3/r4-like"/>
</dbReference>
<dbReference type="Pfam" id="PF04542">
    <property type="entry name" value="Sigma70_r2"/>
    <property type="match status" value="1"/>
</dbReference>
<dbReference type="InterPro" id="IPR039425">
    <property type="entry name" value="RNA_pol_sigma-70-like"/>
</dbReference>
<accession>A0A286FZR8</accession>
<evidence type="ECO:0000256" key="4">
    <source>
        <dbReference type="ARBA" id="ARBA00023125"/>
    </source>
</evidence>
<keyword evidence="9" id="KW-1185">Reference proteome</keyword>
<dbReference type="SUPFAM" id="SSF88659">
    <property type="entry name" value="Sigma3 and sigma4 domains of RNA polymerase sigma factors"/>
    <property type="match status" value="1"/>
</dbReference>
<dbReference type="AlphaFoldDB" id="A0A286FZR8"/>
<dbReference type="Proteomes" id="UP000219452">
    <property type="component" value="Unassembled WGS sequence"/>
</dbReference>
<sequence length="236" mass="27923">MPFFSTFKAGTRKFFKKHNSPIHYRNTALRYLIVLLKMEKAQVNDSELISLYIRGNEKAFAKLVQRHKSKIYTTIYLIVKDQYIAEDLMQDTFIKAVDTIKSGKYNEEGKFLPWIIRIAHNLAIDYFRKDKRYPSVVFEDGSSVFNTLEFAEDSVESLQIRQETHEHLRELIQRLPEQQRQVLIMRHYEEMSFQEIADATGVSINTALGRMRYALINLRKQLSKRSPSYDKNIYPR</sequence>
<keyword evidence="5" id="KW-0804">Transcription</keyword>
<dbReference type="PANTHER" id="PTHR43133:SF8">
    <property type="entry name" value="RNA POLYMERASE SIGMA FACTOR HI_1459-RELATED"/>
    <property type="match status" value="1"/>
</dbReference>
<dbReference type="Gene3D" id="1.10.10.10">
    <property type="entry name" value="Winged helix-like DNA-binding domain superfamily/Winged helix DNA-binding domain"/>
    <property type="match status" value="1"/>
</dbReference>
<dbReference type="InterPro" id="IPR013249">
    <property type="entry name" value="RNA_pol_sigma70_r4_t2"/>
</dbReference>
<dbReference type="InterPro" id="IPR036388">
    <property type="entry name" value="WH-like_DNA-bd_sf"/>
</dbReference>
<dbReference type="NCBIfam" id="TIGR02937">
    <property type="entry name" value="sigma70-ECF"/>
    <property type="match status" value="1"/>
</dbReference>
<dbReference type="Gene3D" id="1.10.1740.10">
    <property type="match status" value="1"/>
</dbReference>
<feature type="domain" description="RNA polymerase sigma-70 region 2" evidence="6">
    <location>
        <begin position="63"/>
        <end position="132"/>
    </location>
</feature>
<proteinExistence type="inferred from homology"/>
<dbReference type="GO" id="GO:0006352">
    <property type="term" value="P:DNA-templated transcription initiation"/>
    <property type="evidence" value="ECO:0007669"/>
    <property type="project" value="InterPro"/>
</dbReference>
<dbReference type="GO" id="GO:0016987">
    <property type="term" value="F:sigma factor activity"/>
    <property type="evidence" value="ECO:0007669"/>
    <property type="project" value="UniProtKB-KW"/>
</dbReference>
<keyword evidence="4" id="KW-0238">DNA-binding</keyword>
<dbReference type="GO" id="GO:0003677">
    <property type="term" value="F:DNA binding"/>
    <property type="evidence" value="ECO:0007669"/>
    <property type="project" value="UniProtKB-KW"/>
</dbReference>
<dbReference type="EMBL" id="OCNH01000002">
    <property type="protein sequence ID" value="SOD88429.1"/>
    <property type="molecule type" value="Genomic_DNA"/>
</dbReference>